<dbReference type="AlphaFoldDB" id="A0A4R3UZ03"/>
<comment type="caution">
    <text evidence="1">The sequence shown here is derived from an EMBL/GenBank/DDBJ whole genome shotgun (WGS) entry which is preliminary data.</text>
</comment>
<evidence type="ECO:0000313" key="1">
    <source>
        <dbReference type="EMBL" id="TCU96047.1"/>
    </source>
</evidence>
<evidence type="ECO:0000313" key="2">
    <source>
        <dbReference type="Proteomes" id="UP000294692"/>
    </source>
</evidence>
<keyword evidence="2" id="KW-1185">Reference proteome</keyword>
<dbReference type="Gene3D" id="3.60.20.40">
    <property type="match status" value="1"/>
</dbReference>
<dbReference type="InterPro" id="IPR052896">
    <property type="entry name" value="GGT-like_enzyme"/>
</dbReference>
<dbReference type="Pfam" id="PF01019">
    <property type="entry name" value="G_glu_transpept"/>
    <property type="match status" value="1"/>
</dbReference>
<organism evidence="1 2">
    <name type="scientific">Paracandidimonas soli</name>
    <dbReference type="NCBI Taxonomy" id="1917182"/>
    <lineage>
        <taxon>Bacteria</taxon>
        <taxon>Pseudomonadati</taxon>
        <taxon>Pseudomonadota</taxon>
        <taxon>Betaproteobacteria</taxon>
        <taxon>Burkholderiales</taxon>
        <taxon>Alcaligenaceae</taxon>
        <taxon>Paracandidimonas</taxon>
    </lineage>
</organism>
<dbReference type="PANTHER" id="PTHR43881:SF1">
    <property type="entry name" value="GAMMA-GLUTAMYLTRANSPEPTIDASE (AFU_ORTHOLOGUE AFUA_4G13580)"/>
    <property type="match status" value="1"/>
</dbReference>
<dbReference type="SUPFAM" id="SSF56235">
    <property type="entry name" value="N-terminal nucleophile aminohydrolases (Ntn hydrolases)"/>
    <property type="match status" value="1"/>
</dbReference>
<accession>A0A4R3UZ03</accession>
<sequence length="511" mass="54498">MNPNARAKSLYGARGAVVSGHHLATLAASDILRQGGSLIDAVIASSAVLTVALPHTSSMGGCAMLLYFDAATGRTHALNGSGKAPLAADRAMFERMPQRGSRSWLTPALVRFWARAYGRFGALPWPGLFEPAIALARQGLACPEELARNLARADDSLLSQPGFREAFLPRGDRLSAGDMLVQSRVADVLSEIADKGEDGFYKGWVADSLLAFSASTEGLLSAEDLEGASADWVSPLAMAAGDVGVQVMPPNSSGWIMLEQLRRNWGGGLEVRATQDKASAMADAILAAIDVIAHKDRDPQEVMEAYAAGHAGECALPVKHRFSAEPGDTTGFVAMDAQGNAVSMLQSIFQPFGSGCVDPGTGIIFNNRMYDFSLSEDSPNRLRPGQRPVHTLNPYLVMRREKLVMAGVSPGGVSQTTTGFQVIDHAMRSGMSLGAVVSEPRWSLGRDGTVLLEEGIDGRVAQRLRERGLTVVENSAHEFYFGSVKAVRALEGGRMLEAAADPRRQAHAIVW</sequence>
<dbReference type="PANTHER" id="PTHR43881">
    <property type="entry name" value="GAMMA-GLUTAMYLTRANSPEPTIDASE (AFU_ORTHOLOGUE AFUA_4G13580)"/>
    <property type="match status" value="1"/>
</dbReference>
<protein>
    <submittedName>
        <fullName evidence="1">Gamma-glutamyltranspeptidase/glutathione hydrolase</fullName>
    </submittedName>
</protein>
<dbReference type="InterPro" id="IPR043137">
    <property type="entry name" value="GGT_ssub_C"/>
</dbReference>
<reference evidence="1 2" key="1">
    <citation type="submission" date="2019-03" db="EMBL/GenBank/DDBJ databases">
        <title>Genomic Encyclopedia of Type Strains, Phase IV (KMG-IV): sequencing the most valuable type-strain genomes for metagenomic binning, comparative biology and taxonomic classification.</title>
        <authorList>
            <person name="Goeker M."/>
        </authorList>
    </citation>
    <scope>NUCLEOTIDE SEQUENCE [LARGE SCALE GENOMIC DNA]</scope>
    <source>
        <strain evidence="1 2">DSM 100048</strain>
    </source>
</reference>
<dbReference type="GO" id="GO:0016787">
    <property type="term" value="F:hydrolase activity"/>
    <property type="evidence" value="ECO:0007669"/>
    <property type="project" value="UniProtKB-KW"/>
</dbReference>
<dbReference type="PRINTS" id="PR01210">
    <property type="entry name" value="GGTRANSPTASE"/>
</dbReference>
<dbReference type="InterPro" id="IPR029055">
    <property type="entry name" value="Ntn_hydrolases_N"/>
</dbReference>
<dbReference type="EMBL" id="SMBX01000007">
    <property type="protein sequence ID" value="TCU96047.1"/>
    <property type="molecule type" value="Genomic_DNA"/>
</dbReference>
<gene>
    <name evidence="1" type="ORF">EV686_107105</name>
</gene>
<dbReference type="RefSeq" id="WP_165972613.1">
    <property type="nucleotide sequence ID" value="NZ_JBHRVM010000001.1"/>
</dbReference>
<keyword evidence="1" id="KW-0378">Hydrolase</keyword>
<dbReference type="Proteomes" id="UP000294692">
    <property type="component" value="Unassembled WGS sequence"/>
</dbReference>
<proteinExistence type="predicted"/>
<name>A0A4R3UZ03_9BURK</name>